<sequence>MYIPPSNLPSQPTKDEIDILFPTAFSYFILENGKQAVCQAKYTGKDYSGRFGNYFCHVLLFEKGEMTFHPIQIYGSEVFKKQLTQGEENAQQIESLQVLQQLPLGRFITLESVSEFLKGASTTKRSKSFKNMMNAVIEYHKEHKKIIFCDTNENNVYWIAAAQMCLPLKLSKLLTFTTYSNDCENTNYTICGTSGEGTKINFKDCNNIYKYNAFDFINGYSSDFNHDFKFSKLAQVGLSISKDSLLPFIDFIDKFDYDVLDDEIDNCLYLYNMIKKGIAKMDTDSIIKGIDFVNNYASIETFKQLFIQIEPMLKKISGEVDLHSAEVISKFLFNIALKTKNEIYIKNAFEFFFNALYFMVVDRENIKLEEIIELHDKIRAINSNKIDEFITYSFDSYRLDELYTYMEGAKARHAQFYLYTLFGNFEFYSYRTCNIVSWESIIKNTALVKFIDRCVDILTFNKDEMKYITKSIYKNEEYFANFMVICHKNVLVSGDGKKEKIVLQLLKEAKQENDEAWELKIRNILSEIDGGEELLFRYFVYELNYAQDKSEYFWDYCDSIFNKTPRYKRKYFSKATMEFLNNLENSMEISKESFEILKFILNNCLKTTIDESLLYNLISNFEKQLEAVYPEEEIAIIIPDIKNLKRMGDIVTKPGITELVHFGMNLQQGTNVIKTVCGKVKLDFDYMDRHTYRKYLSWYLSNIYINGVNEDLKVDYQRITDAICLGLYEEIYYELLLKTLEDILNEEKVYKKFLNENKLEGYEVFFNFIIYVFRNIDEFSKSTINYITNKTINILSNKSTREMKKYEGYMSYLMSYARNKSMIRTPWDSICKKIHGNREISIVQRGINKLIRK</sequence>
<feature type="domain" description="GTPase-associated protein 1 middle" evidence="2">
    <location>
        <begin position="114"/>
        <end position="217"/>
    </location>
</feature>
<dbReference type="AlphaFoldDB" id="A0A401UL77"/>
<evidence type="ECO:0000313" key="4">
    <source>
        <dbReference type="Proteomes" id="UP000287872"/>
    </source>
</evidence>
<keyword evidence="4" id="KW-1185">Reference proteome</keyword>
<proteinExistence type="predicted"/>
<evidence type="ECO:0000259" key="1">
    <source>
        <dbReference type="Pfam" id="PF20013"/>
    </source>
</evidence>
<gene>
    <name evidence="3" type="ORF">Ctaglu_19230</name>
</gene>
<name>A0A401UL77_9CLOT</name>
<dbReference type="Pfam" id="PF20014">
    <property type="entry name" value="GAP1-M"/>
    <property type="match status" value="1"/>
</dbReference>
<accession>A0A401UL77</accession>
<dbReference type="Proteomes" id="UP000287872">
    <property type="component" value="Unassembled WGS sequence"/>
</dbReference>
<protein>
    <submittedName>
        <fullName evidence="3">Uncharacterized protein</fullName>
    </submittedName>
</protein>
<reference evidence="3 4" key="1">
    <citation type="submission" date="2018-11" db="EMBL/GenBank/DDBJ databases">
        <title>Genome sequencing and assembly of Clostridium tagluense strain A121.</title>
        <authorList>
            <person name="Murakami T."/>
            <person name="Segawa T."/>
            <person name="Shcherbakova V.A."/>
            <person name="Mori H."/>
            <person name="Yoshimura Y."/>
        </authorList>
    </citation>
    <scope>NUCLEOTIDE SEQUENCE [LARGE SCALE GENOMIC DNA]</scope>
    <source>
        <strain evidence="3 4">A121</strain>
    </source>
</reference>
<evidence type="ECO:0000259" key="2">
    <source>
        <dbReference type="Pfam" id="PF20014"/>
    </source>
</evidence>
<organism evidence="3 4">
    <name type="scientific">Clostridium tagluense</name>
    <dbReference type="NCBI Taxonomy" id="360422"/>
    <lineage>
        <taxon>Bacteria</taxon>
        <taxon>Bacillati</taxon>
        <taxon>Bacillota</taxon>
        <taxon>Clostridia</taxon>
        <taxon>Eubacteriales</taxon>
        <taxon>Clostridiaceae</taxon>
        <taxon>Clostridium</taxon>
    </lineage>
</organism>
<dbReference type="InterPro" id="IPR045401">
    <property type="entry name" value="GAP1-M"/>
</dbReference>
<evidence type="ECO:0000313" key="3">
    <source>
        <dbReference type="EMBL" id="GCD10300.1"/>
    </source>
</evidence>
<dbReference type="Pfam" id="PF20013">
    <property type="entry name" value="GAP1-N2"/>
    <property type="match status" value="1"/>
</dbReference>
<feature type="domain" description="GTPase-associated protein 1 N-terminal" evidence="1">
    <location>
        <begin position="2"/>
        <end position="93"/>
    </location>
</feature>
<comment type="caution">
    <text evidence="3">The sequence shown here is derived from an EMBL/GenBank/DDBJ whole genome shotgun (WGS) entry which is preliminary data.</text>
</comment>
<dbReference type="InterPro" id="IPR045402">
    <property type="entry name" value="GAP1-N2"/>
</dbReference>
<dbReference type="EMBL" id="BHYK01000009">
    <property type="protein sequence ID" value="GCD10300.1"/>
    <property type="molecule type" value="Genomic_DNA"/>
</dbReference>